<reference evidence="2" key="1">
    <citation type="submission" date="2018-08" db="EMBL/GenBank/DDBJ databases">
        <authorList>
            <person name="Rossello M."/>
        </authorList>
    </citation>
    <scope>NUCLEOTIDE SEQUENCE [LARGE SCALE GENOMIC DNA]</scope>
    <source>
        <strain evidence="2">cv. Chinese Spring</strain>
    </source>
</reference>
<dbReference type="AlphaFoldDB" id="A0A3B6FXF8"/>
<dbReference type="PANTHER" id="PTHR33085">
    <property type="entry name" value="OS12G0113100 PROTEIN-RELATED"/>
    <property type="match status" value="1"/>
</dbReference>
<evidence type="ECO:0000256" key="1">
    <source>
        <dbReference type="SAM" id="MobiDB-lite"/>
    </source>
</evidence>
<organism evidence="2">
    <name type="scientific">Triticum aestivum</name>
    <name type="common">Wheat</name>
    <dbReference type="NCBI Taxonomy" id="4565"/>
    <lineage>
        <taxon>Eukaryota</taxon>
        <taxon>Viridiplantae</taxon>
        <taxon>Streptophyta</taxon>
        <taxon>Embryophyta</taxon>
        <taxon>Tracheophyta</taxon>
        <taxon>Spermatophyta</taxon>
        <taxon>Magnoliopsida</taxon>
        <taxon>Liliopsida</taxon>
        <taxon>Poales</taxon>
        <taxon>Poaceae</taxon>
        <taxon>BOP clade</taxon>
        <taxon>Pooideae</taxon>
        <taxon>Triticodae</taxon>
        <taxon>Triticeae</taxon>
        <taxon>Triticinae</taxon>
        <taxon>Triticum</taxon>
    </lineage>
</organism>
<dbReference type="Gramene" id="TraesCS3B02G538900.1">
    <property type="protein sequence ID" value="TraesCS3B02G538900.1"/>
    <property type="gene ID" value="TraesCS3B02G538900"/>
</dbReference>
<dbReference type="InterPro" id="IPR012871">
    <property type="entry name" value="DUF1668_ORYSA"/>
</dbReference>
<dbReference type="OrthoDB" id="659944at2759"/>
<dbReference type="Gramene" id="TraesCS3B03G1342000.1">
    <property type="protein sequence ID" value="TraesCS3B03G1342000.1.CDS"/>
    <property type="gene ID" value="TraesCS3B03G1342000"/>
</dbReference>
<accession>A0A3B6FXF8</accession>
<reference evidence="2" key="2">
    <citation type="submission" date="2018-10" db="UniProtKB">
        <authorList>
            <consortium name="EnsemblPlants"/>
        </authorList>
    </citation>
    <scope>IDENTIFICATION</scope>
</reference>
<feature type="region of interest" description="Disordered" evidence="1">
    <location>
        <begin position="48"/>
        <end position="71"/>
    </location>
</feature>
<dbReference type="OMA" id="MDEYYFE"/>
<evidence type="ECO:0000313" key="3">
    <source>
        <dbReference type="Proteomes" id="UP000019116"/>
    </source>
</evidence>
<evidence type="ECO:0000313" key="2">
    <source>
        <dbReference type="EnsemblPlants" id="TraesCS3B02G538900.1"/>
    </source>
</evidence>
<keyword evidence="3" id="KW-1185">Reference proteome</keyword>
<feature type="region of interest" description="Disordered" evidence="1">
    <location>
        <begin position="1"/>
        <end position="32"/>
    </location>
</feature>
<dbReference type="Pfam" id="PF07893">
    <property type="entry name" value="DUF1668"/>
    <property type="match status" value="2"/>
</dbReference>
<dbReference type="Gramene" id="TraesCLE_scaffold_002110_01G000300.1">
    <property type="protein sequence ID" value="TraesCLE_scaffold_002110_01G000300.1"/>
    <property type="gene ID" value="TraesCLE_scaffold_002110_01G000300"/>
</dbReference>
<sequence length="316" mass="35419">MSKRQLRLQPCCHKAKRRPPPQQQQQPQPRQHVYLVVDDWETGYSVRKIDVDDMDPPHAGADLDDDEAEPLPDPPVVRFYGRHCRLSHFGAYGTNILAMLGHSDAATGAFPVFDTKTLGLTLCPHPDVHSAQPLFATVAGELYLTVGYSTFVLDSLPLPGPYDDEDKQCSWIKSPRIFAPFNSIGVCRHKGGIGHVCSCDAPPLSDYATTLSTMPAWKLGEDQLFDAYDDRHLGATLLYLGGISDYCLIESRLHKDQEPLGPCDGPRRRVLRVTKFGLKYDKSGELRTTRQTVRSYQMTEGHEFNESCLTPVAFWM</sequence>
<dbReference type="Proteomes" id="UP000019116">
    <property type="component" value="Chromosome 3B"/>
</dbReference>
<dbReference type="Gramene" id="TraesROB_scaffold_002885_01G000300.1">
    <property type="protein sequence ID" value="TraesROB_scaffold_002885_01G000300.1"/>
    <property type="gene ID" value="TraesROB_scaffold_002885_01G000300"/>
</dbReference>
<evidence type="ECO:0008006" key="4">
    <source>
        <dbReference type="Google" id="ProtNLM"/>
    </source>
</evidence>
<dbReference type="PANTHER" id="PTHR33085:SF85">
    <property type="entry name" value="DUF1618 DOMAIN-CONTAINING PROTEIN"/>
    <property type="match status" value="1"/>
</dbReference>
<name>A0A3B6FXF8_WHEAT</name>
<dbReference type="Gramene" id="TraesCAD_scaffold_121235_01G000300.1">
    <property type="protein sequence ID" value="TraesCAD_scaffold_121235_01G000300.1"/>
    <property type="gene ID" value="TraesCAD_scaffold_121235_01G000300"/>
</dbReference>
<proteinExistence type="predicted"/>
<dbReference type="EnsemblPlants" id="TraesCS3B02G538900.1">
    <property type="protein sequence ID" value="TraesCS3B02G538900.1"/>
    <property type="gene ID" value="TraesCS3B02G538900"/>
</dbReference>
<protein>
    <recommendedName>
        <fullName evidence="4">DUF1618 domain-containing protein</fullName>
    </recommendedName>
</protein>